<dbReference type="PANTHER" id="PTHR23502">
    <property type="entry name" value="MAJOR FACILITATOR SUPERFAMILY"/>
    <property type="match status" value="1"/>
</dbReference>
<evidence type="ECO:0000313" key="8">
    <source>
        <dbReference type="EMBL" id="KAF9871075.1"/>
    </source>
</evidence>
<dbReference type="PANTHER" id="PTHR23502:SF23">
    <property type="entry name" value="FLUCONAZOLE RESISTANCE PROTEIN 1"/>
    <property type="match status" value="1"/>
</dbReference>
<keyword evidence="4 6" id="KW-0472">Membrane</keyword>
<dbReference type="RefSeq" id="XP_038740536.1">
    <property type="nucleotide sequence ID" value="XM_038894206.1"/>
</dbReference>
<dbReference type="CDD" id="cd17323">
    <property type="entry name" value="MFS_Tpo1_MDR_like"/>
    <property type="match status" value="1"/>
</dbReference>
<evidence type="ECO:0000256" key="1">
    <source>
        <dbReference type="ARBA" id="ARBA00004141"/>
    </source>
</evidence>
<feature type="compositionally biased region" description="Polar residues" evidence="5">
    <location>
        <begin position="47"/>
        <end position="61"/>
    </location>
</feature>
<protein>
    <submittedName>
        <fullName evidence="8">Benomyl methotrexate resistance protein</fullName>
    </submittedName>
</protein>
<dbReference type="SUPFAM" id="SSF103473">
    <property type="entry name" value="MFS general substrate transporter"/>
    <property type="match status" value="1"/>
</dbReference>
<comment type="caution">
    <text evidence="8">The sequence shown here is derived from an EMBL/GenBank/DDBJ whole genome shotgun (WGS) entry which is preliminary data.</text>
</comment>
<keyword evidence="2 6" id="KW-0812">Transmembrane</keyword>
<dbReference type="Gene3D" id="1.20.1250.20">
    <property type="entry name" value="MFS general substrate transporter like domains"/>
    <property type="match status" value="1"/>
</dbReference>
<feature type="transmembrane region" description="Helical" evidence="6">
    <location>
        <begin position="382"/>
        <end position="401"/>
    </location>
</feature>
<dbReference type="OrthoDB" id="3357846at2759"/>
<dbReference type="GO" id="GO:0005886">
    <property type="term" value="C:plasma membrane"/>
    <property type="evidence" value="ECO:0007669"/>
    <property type="project" value="TreeGrafter"/>
</dbReference>
<dbReference type="GeneID" id="62167280"/>
<feature type="transmembrane region" description="Helical" evidence="6">
    <location>
        <begin position="525"/>
        <end position="543"/>
    </location>
</feature>
<dbReference type="Pfam" id="PF07690">
    <property type="entry name" value="MFS_1"/>
    <property type="match status" value="1"/>
</dbReference>
<feature type="region of interest" description="Disordered" evidence="5">
    <location>
        <begin position="34"/>
        <end position="74"/>
    </location>
</feature>
<feature type="transmembrane region" description="Helical" evidence="6">
    <location>
        <begin position="464"/>
        <end position="482"/>
    </location>
</feature>
<dbReference type="Proteomes" id="UP000781932">
    <property type="component" value="Unassembled WGS sequence"/>
</dbReference>
<name>A0A9P6I347_9PEZI</name>
<evidence type="ECO:0000256" key="6">
    <source>
        <dbReference type="SAM" id="Phobius"/>
    </source>
</evidence>
<feature type="transmembrane region" description="Helical" evidence="6">
    <location>
        <begin position="245"/>
        <end position="263"/>
    </location>
</feature>
<dbReference type="InterPro" id="IPR020846">
    <property type="entry name" value="MFS_dom"/>
</dbReference>
<feature type="transmembrane region" description="Helical" evidence="6">
    <location>
        <begin position="214"/>
        <end position="233"/>
    </location>
</feature>
<dbReference type="InterPro" id="IPR011701">
    <property type="entry name" value="MFS"/>
</dbReference>
<feature type="transmembrane region" description="Helical" evidence="6">
    <location>
        <begin position="275"/>
        <end position="297"/>
    </location>
</feature>
<feature type="transmembrane region" description="Helical" evidence="6">
    <location>
        <begin position="555"/>
        <end position="576"/>
    </location>
</feature>
<keyword evidence="3 6" id="KW-1133">Transmembrane helix</keyword>
<proteinExistence type="predicted"/>
<feature type="transmembrane region" description="Helical" evidence="6">
    <location>
        <begin position="421"/>
        <end position="443"/>
    </location>
</feature>
<dbReference type="GO" id="GO:0015244">
    <property type="term" value="F:fluconazole transmembrane transporter activity"/>
    <property type="evidence" value="ECO:0007669"/>
    <property type="project" value="TreeGrafter"/>
</dbReference>
<evidence type="ECO:0000256" key="5">
    <source>
        <dbReference type="SAM" id="MobiDB-lite"/>
    </source>
</evidence>
<evidence type="ECO:0000256" key="3">
    <source>
        <dbReference type="ARBA" id="ARBA00022989"/>
    </source>
</evidence>
<organism evidence="8 9">
    <name type="scientific">Colletotrichum karsti</name>
    <dbReference type="NCBI Taxonomy" id="1095194"/>
    <lineage>
        <taxon>Eukaryota</taxon>
        <taxon>Fungi</taxon>
        <taxon>Dikarya</taxon>
        <taxon>Ascomycota</taxon>
        <taxon>Pezizomycotina</taxon>
        <taxon>Sordariomycetes</taxon>
        <taxon>Hypocreomycetidae</taxon>
        <taxon>Glomerellales</taxon>
        <taxon>Glomerellaceae</taxon>
        <taxon>Colletotrichum</taxon>
        <taxon>Colletotrichum boninense species complex</taxon>
    </lineage>
</organism>
<feature type="transmembrane region" description="Helical" evidence="6">
    <location>
        <begin position="184"/>
        <end position="202"/>
    </location>
</feature>
<evidence type="ECO:0000256" key="4">
    <source>
        <dbReference type="ARBA" id="ARBA00023136"/>
    </source>
</evidence>
<reference evidence="8" key="2">
    <citation type="submission" date="2020-11" db="EMBL/GenBank/DDBJ databases">
        <title>Whole genome sequencing of Colletotrichum sp.</title>
        <authorList>
            <person name="Li H."/>
        </authorList>
    </citation>
    <scope>NUCLEOTIDE SEQUENCE</scope>
    <source>
        <strain evidence="8">CkLH20</strain>
    </source>
</reference>
<keyword evidence="9" id="KW-1185">Reference proteome</keyword>
<gene>
    <name evidence="8" type="ORF">CkaCkLH20_11492</name>
</gene>
<reference evidence="8" key="1">
    <citation type="submission" date="2020-03" db="EMBL/GenBank/DDBJ databases">
        <authorList>
            <person name="He L."/>
        </authorList>
    </citation>
    <scope>NUCLEOTIDE SEQUENCE</scope>
    <source>
        <strain evidence="8">CkLH20</strain>
    </source>
</reference>
<dbReference type="InterPro" id="IPR036259">
    <property type="entry name" value="MFS_trans_sf"/>
</dbReference>
<dbReference type="PROSITE" id="PS50850">
    <property type="entry name" value="MFS"/>
    <property type="match status" value="1"/>
</dbReference>
<evidence type="ECO:0000259" key="7">
    <source>
        <dbReference type="PROSITE" id="PS50850"/>
    </source>
</evidence>
<dbReference type="GO" id="GO:1990961">
    <property type="term" value="P:xenobiotic detoxification by transmembrane export across the plasma membrane"/>
    <property type="evidence" value="ECO:0007669"/>
    <property type="project" value="TreeGrafter"/>
</dbReference>
<dbReference type="AlphaFoldDB" id="A0A9P6I347"/>
<dbReference type="EMBL" id="JAATWM020000048">
    <property type="protein sequence ID" value="KAF9871075.1"/>
    <property type="molecule type" value="Genomic_DNA"/>
</dbReference>
<sequence>MSSLFRDSPAGQILRLISRDGFLAYPEETAGFKLPESWQRVMDGNTEPVSSGDGQPPSSAEDTAEDSDKSNDRDEAQLAFPSPVRLPHDNAALHPEAGIPVSHEKGLKRLRSVLVVPRVKDGIILVDWYTSDDPDNPENWSHFRRGMITFFLYLYTSVIYMSSAIYTPSEDGVMEEFGVNHTEAALGLALFVLGYGVGPLIFSPLGEIPSIGRGWVYIITMFLYVMISIPTALVQNYPGLMVLRFLQGFLGSPCLASGGATLGDMYELIDLPYALIGWVSAVWCGPALGPLVAGWSVPVMGWRWSLLEALWAASVMFLVMLFLLPETSHDHILLKRAQRLRRITGDDRLMSQSELDEAKLKFREVMVEALIKPIEITFKDPAMIFLQIYTAIVYGVYYSYFEVFPLVYEDMYGMSVGQMGIVFQCIFVANAIGIAIYIAYLACYLNPRIRARGFPVHEVRMVPAMLTSFGVTGGLFIFAWTSRPDFPWIASVIGITVYSCNLFVVMQCIFVYIPVSYPKYSASLFAANDFFRSSLACGCVLFGRPLFVNLGVDRGVSVLAGLSGLGIIGVWVLYFYGAKLRSMSKFAAKD</sequence>
<feature type="domain" description="Major facilitator superfamily (MFS) profile" evidence="7">
    <location>
        <begin position="148"/>
        <end position="581"/>
    </location>
</feature>
<accession>A0A9P6I347</accession>
<feature type="transmembrane region" description="Helical" evidence="6">
    <location>
        <begin position="309"/>
        <end position="326"/>
    </location>
</feature>
<comment type="subcellular location">
    <subcellularLocation>
        <location evidence="1">Membrane</location>
        <topology evidence="1">Multi-pass membrane protein</topology>
    </subcellularLocation>
</comment>
<feature type="transmembrane region" description="Helical" evidence="6">
    <location>
        <begin position="488"/>
        <end position="513"/>
    </location>
</feature>
<evidence type="ECO:0000256" key="2">
    <source>
        <dbReference type="ARBA" id="ARBA00022692"/>
    </source>
</evidence>
<evidence type="ECO:0000313" key="9">
    <source>
        <dbReference type="Proteomes" id="UP000781932"/>
    </source>
</evidence>
<feature type="transmembrane region" description="Helical" evidence="6">
    <location>
        <begin position="150"/>
        <end position="169"/>
    </location>
</feature>